<organism evidence="3 4">
    <name type="scientific">Nakamurella alba</name>
    <dbReference type="NCBI Taxonomy" id="2665158"/>
    <lineage>
        <taxon>Bacteria</taxon>
        <taxon>Bacillati</taxon>
        <taxon>Actinomycetota</taxon>
        <taxon>Actinomycetes</taxon>
        <taxon>Nakamurellales</taxon>
        <taxon>Nakamurellaceae</taxon>
        <taxon>Nakamurella</taxon>
    </lineage>
</organism>
<feature type="transmembrane region" description="Helical" evidence="2">
    <location>
        <begin position="213"/>
        <end position="233"/>
    </location>
</feature>
<gene>
    <name evidence="3" type="ORF">GIS00_23820</name>
</gene>
<dbReference type="RefSeq" id="WP_154770968.1">
    <property type="nucleotide sequence ID" value="NZ_WLYK01000012.1"/>
</dbReference>
<evidence type="ECO:0000313" key="4">
    <source>
        <dbReference type="Proteomes" id="UP000460221"/>
    </source>
</evidence>
<feature type="region of interest" description="Disordered" evidence="1">
    <location>
        <begin position="1"/>
        <end position="67"/>
    </location>
</feature>
<evidence type="ECO:0000256" key="2">
    <source>
        <dbReference type="SAM" id="Phobius"/>
    </source>
</evidence>
<protein>
    <submittedName>
        <fullName evidence="3">Uncharacterized protein</fullName>
    </submittedName>
</protein>
<keyword evidence="2" id="KW-1133">Transmembrane helix</keyword>
<dbReference type="EMBL" id="WLYK01000012">
    <property type="protein sequence ID" value="MTD16968.1"/>
    <property type="molecule type" value="Genomic_DNA"/>
</dbReference>
<evidence type="ECO:0000256" key="1">
    <source>
        <dbReference type="SAM" id="MobiDB-lite"/>
    </source>
</evidence>
<dbReference type="AlphaFoldDB" id="A0A7K1FS55"/>
<reference evidence="3 4" key="1">
    <citation type="submission" date="2019-11" db="EMBL/GenBank/DDBJ databases">
        <authorList>
            <person name="Jiang L.-Q."/>
        </authorList>
    </citation>
    <scope>NUCLEOTIDE SEQUENCE [LARGE SCALE GENOMIC DNA]</scope>
    <source>
        <strain evidence="3 4">YIM 132087</strain>
    </source>
</reference>
<accession>A0A7K1FS55</accession>
<keyword evidence="4" id="KW-1185">Reference proteome</keyword>
<feature type="transmembrane region" description="Helical" evidence="2">
    <location>
        <begin position="151"/>
        <end position="171"/>
    </location>
</feature>
<keyword evidence="2" id="KW-0472">Membrane</keyword>
<keyword evidence="2" id="KW-0812">Transmembrane</keyword>
<sequence length="245" mass="25544">MSVGPNPDPSSGLPGVGYTAHDPLTGQPISTPEVYPQQSSTGQPVYQAPPPPPGYAQPGYAQPGYPQPYPPGYPPQAGYGYPPYAMPVYYPVVPPRPARPGAATASAVLQFVQSGFVLIGAIYTLGGSMIFDLVDSSSFYYSGGSSGWESTYGTQFTVVAVATFLVGGLLIAGGATLLGRRSLLTVIACLGSLAISVYWIIFVTNLVSVLQALLWLPIMLAVMPIISLALVMGGSVRTWIAARPG</sequence>
<proteinExistence type="predicted"/>
<comment type="caution">
    <text evidence="3">The sequence shown here is derived from an EMBL/GenBank/DDBJ whole genome shotgun (WGS) entry which is preliminary data.</text>
</comment>
<name>A0A7K1FS55_9ACTN</name>
<feature type="transmembrane region" description="Helical" evidence="2">
    <location>
        <begin position="183"/>
        <end position="201"/>
    </location>
</feature>
<evidence type="ECO:0000313" key="3">
    <source>
        <dbReference type="EMBL" id="MTD16968.1"/>
    </source>
</evidence>
<dbReference type="Proteomes" id="UP000460221">
    <property type="component" value="Unassembled WGS sequence"/>
</dbReference>
<feature type="transmembrane region" description="Helical" evidence="2">
    <location>
        <begin position="108"/>
        <end position="131"/>
    </location>
</feature>